<accession>A0A9W7TEP2</accession>
<sequence length="127" mass="13581">MDDYTPIGTPARAKRYGACSVVPPAAGTDTFPLPGNGALSFPANGTNKLIPRTNVQEAKRILSESGLPITSASDLDDAAKKAVAAIARKWAEEEWAVSHGLERLMKQIRNEVMKATYTARHLSTDSG</sequence>
<dbReference type="Proteomes" id="UP001059041">
    <property type="component" value="Linkage Group LG20"/>
</dbReference>
<keyword evidence="2" id="KW-1185">Reference proteome</keyword>
<comment type="caution">
    <text evidence="1">The sequence shown here is derived from an EMBL/GenBank/DDBJ whole genome shotgun (WGS) entry which is preliminary data.</text>
</comment>
<dbReference type="AlphaFoldDB" id="A0A9W7TEP2"/>
<reference evidence="1" key="1">
    <citation type="submission" date="2021-02" db="EMBL/GenBank/DDBJ databases">
        <title>Comparative genomics reveals that relaxation of natural selection precedes convergent phenotypic evolution of cavefish.</title>
        <authorList>
            <person name="Peng Z."/>
        </authorList>
    </citation>
    <scope>NUCLEOTIDE SEQUENCE</scope>
    <source>
        <tissue evidence="1">Muscle</tissue>
    </source>
</reference>
<dbReference type="InterPro" id="IPR016102">
    <property type="entry name" value="Succinyl-CoA_synth-like"/>
</dbReference>
<organism evidence="1 2">
    <name type="scientific">Triplophysa rosa</name>
    <name type="common">Cave loach</name>
    <dbReference type="NCBI Taxonomy" id="992332"/>
    <lineage>
        <taxon>Eukaryota</taxon>
        <taxon>Metazoa</taxon>
        <taxon>Chordata</taxon>
        <taxon>Craniata</taxon>
        <taxon>Vertebrata</taxon>
        <taxon>Euteleostomi</taxon>
        <taxon>Actinopterygii</taxon>
        <taxon>Neopterygii</taxon>
        <taxon>Teleostei</taxon>
        <taxon>Ostariophysi</taxon>
        <taxon>Cypriniformes</taxon>
        <taxon>Nemacheilidae</taxon>
        <taxon>Triplophysa</taxon>
    </lineage>
</organism>
<evidence type="ECO:0000313" key="1">
    <source>
        <dbReference type="EMBL" id="KAI7795068.1"/>
    </source>
</evidence>
<dbReference type="SUPFAM" id="SSF52210">
    <property type="entry name" value="Succinyl-CoA synthetase domains"/>
    <property type="match status" value="1"/>
</dbReference>
<dbReference type="EMBL" id="JAFHDT010000020">
    <property type="protein sequence ID" value="KAI7795068.1"/>
    <property type="molecule type" value="Genomic_DNA"/>
</dbReference>
<protein>
    <submittedName>
        <fullName evidence="1">Uncharacterized protein</fullName>
    </submittedName>
</protein>
<name>A0A9W7TEP2_TRIRA</name>
<proteinExistence type="predicted"/>
<evidence type="ECO:0000313" key="2">
    <source>
        <dbReference type="Proteomes" id="UP001059041"/>
    </source>
</evidence>
<dbReference type="Gene3D" id="3.40.50.261">
    <property type="entry name" value="Succinyl-CoA synthetase domains"/>
    <property type="match status" value="1"/>
</dbReference>
<gene>
    <name evidence="1" type="ORF">IRJ41_007957</name>
</gene>